<evidence type="ECO:0000256" key="2">
    <source>
        <dbReference type="SAM" id="Phobius"/>
    </source>
</evidence>
<accession>A0A8A1M9I2</accession>
<evidence type="ECO:0000256" key="1">
    <source>
        <dbReference type="SAM" id="MobiDB-lite"/>
    </source>
</evidence>
<feature type="region of interest" description="Disordered" evidence="1">
    <location>
        <begin position="175"/>
        <end position="206"/>
    </location>
</feature>
<feature type="compositionally biased region" description="Pro residues" evidence="1">
    <location>
        <begin position="182"/>
        <end position="197"/>
    </location>
</feature>
<dbReference type="VEuPathDB" id="FungiDB:I7I51_02162"/>
<feature type="compositionally biased region" description="Basic residues" evidence="1">
    <location>
        <begin position="74"/>
        <end position="85"/>
    </location>
</feature>
<keyword evidence="2" id="KW-1133">Transmembrane helix</keyword>
<reference evidence="3" key="1">
    <citation type="submission" date="2021-01" db="EMBL/GenBank/DDBJ databases">
        <title>Chromosome-level genome assembly of a human fungal pathogen reveals clustering of transcriptionally co-regulated genes.</title>
        <authorList>
            <person name="Voorhies M."/>
            <person name="Cohen S."/>
            <person name="Shea T.P."/>
            <person name="Petrus S."/>
            <person name="Munoz J.F."/>
            <person name="Poplawski S."/>
            <person name="Goldman W.E."/>
            <person name="Michael T."/>
            <person name="Cuomo C.A."/>
            <person name="Sil A."/>
            <person name="Beyhan S."/>
        </authorList>
    </citation>
    <scope>NUCLEOTIDE SEQUENCE</scope>
    <source>
        <strain evidence="3">WU24</strain>
    </source>
</reference>
<sequence>MDVDAVLRALKAVFLSAVTCLLLPIYPCFIVKFAAEKAADERRAEGLMQPIVGLTLAETEGTDRTGGRGGGGGGRRRRRRKRRRLSITPSILEEGHSGHCEEEQPSLKQPHQGQVPVAQAAGSQISSSPVVLPIASIPTAVRHQIQISISISIYIHVHQHAPPQKPAPVPFLHAAAARDPPGHIPPRPRLPPRPPRPSVRQSGQLRVSRGRRAGVLLLRGREGRLCVSGCQFPSAGGGLWPGVVVGGCPV</sequence>
<proteinExistence type="predicted"/>
<dbReference type="EMBL" id="CP069112">
    <property type="protein sequence ID" value="QSS62425.1"/>
    <property type="molecule type" value="Genomic_DNA"/>
</dbReference>
<dbReference type="AlphaFoldDB" id="A0A8A1M9I2"/>
<evidence type="ECO:0000313" key="3">
    <source>
        <dbReference type="EMBL" id="QSS62425.1"/>
    </source>
</evidence>
<evidence type="ECO:0000313" key="4">
    <source>
        <dbReference type="Proteomes" id="UP000663671"/>
    </source>
</evidence>
<feature type="region of interest" description="Disordered" evidence="1">
    <location>
        <begin position="58"/>
        <end position="111"/>
    </location>
</feature>
<keyword evidence="2" id="KW-0472">Membrane</keyword>
<dbReference type="Proteomes" id="UP000663671">
    <property type="component" value="Chromosome 7"/>
</dbReference>
<feature type="compositionally biased region" description="Basic and acidic residues" evidence="1">
    <location>
        <begin position="93"/>
        <end position="102"/>
    </location>
</feature>
<feature type="transmembrane region" description="Helical" evidence="2">
    <location>
        <begin position="12"/>
        <end position="35"/>
    </location>
</feature>
<dbReference type="OrthoDB" id="515692at2759"/>
<gene>
    <name evidence="3" type="ORF">I7I51_02162</name>
</gene>
<keyword evidence="2" id="KW-0812">Transmembrane</keyword>
<organism evidence="3 4">
    <name type="scientific">Ajellomyces capsulatus</name>
    <name type="common">Darling's disease fungus</name>
    <name type="synonym">Histoplasma capsulatum</name>
    <dbReference type="NCBI Taxonomy" id="5037"/>
    <lineage>
        <taxon>Eukaryota</taxon>
        <taxon>Fungi</taxon>
        <taxon>Dikarya</taxon>
        <taxon>Ascomycota</taxon>
        <taxon>Pezizomycotina</taxon>
        <taxon>Eurotiomycetes</taxon>
        <taxon>Eurotiomycetidae</taxon>
        <taxon>Onygenales</taxon>
        <taxon>Ajellomycetaceae</taxon>
        <taxon>Histoplasma</taxon>
    </lineage>
</organism>
<protein>
    <submittedName>
        <fullName evidence="3">Uncharacterized protein</fullName>
    </submittedName>
</protein>
<name>A0A8A1M9I2_AJECA</name>